<keyword evidence="4 10" id="KW-0347">Helicase</keyword>
<feature type="domain" description="DNA2/NAM7 helicase helicase" evidence="7">
    <location>
        <begin position="388"/>
        <end position="452"/>
    </location>
</feature>
<dbReference type="InterPro" id="IPR041679">
    <property type="entry name" value="DNA2/NAM7-like_C"/>
</dbReference>
<keyword evidence="3" id="KW-0378">Hydrolase</keyword>
<organism evidence="10 11">
    <name type="scientific">Peribacillus simplex</name>
    <dbReference type="NCBI Taxonomy" id="1478"/>
    <lineage>
        <taxon>Bacteria</taxon>
        <taxon>Bacillati</taxon>
        <taxon>Bacillota</taxon>
        <taxon>Bacilli</taxon>
        <taxon>Bacillales</taxon>
        <taxon>Bacillaceae</taxon>
        <taxon>Peribacillus</taxon>
    </lineage>
</organism>
<feature type="domain" description="DNA2/NAM7 helicase-like C-terminal" evidence="8">
    <location>
        <begin position="1145"/>
        <end position="1325"/>
    </location>
</feature>
<proteinExistence type="inferred from homology"/>
<dbReference type="GO" id="GO:0043139">
    <property type="term" value="F:5'-3' DNA helicase activity"/>
    <property type="evidence" value="ECO:0007669"/>
    <property type="project" value="TreeGrafter"/>
</dbReference>
<feature type="domain" description="Restriction endonuclease type II-like" evidence="9">
    <location>
        <begin position="1370"/>
        <end position="1462"/>
    </location>
</feature>
<evidence type="ECO:0000313" key="11">
    <source>
        <dbReference type="Proteomes" id="UP000185829"/>
    </source>
</evidence>
<comment type="caution">
    <text evidence="10">The sequence shown here is derived from an EMBL/GenBank/DDBJ whole genome shotgun (WGS) entry which is preliminary data.</text>
</comment>
<name>A0A9X8WGM1_9BACI</name>
<evidence type="ECO:0000259" key="8">
    <source>
        <dbReference type="Pfam" id="PF13087"/>
    </source>
</evidence>
<dbReference type="InterPro" id="IPR011335">
    <property type="entry name" value="Restrct_endonuc-II-like"/>
</dbReference>
<dbReference type="GO" id="GO:0005524">
    <property type="term" value="F:ATP binding"/>
    <property type="evidence" value="ECO:0007669"/>
    <property type="project" value="UniProtKB-KW"/>
</dbReference>
<sequence>MLYFTYPFIETTKVVKLYMKNKWGVFRVEINNIVTEKAQNFFEYLLALNNLVGKVTRDFSEFEKNWFIDDLKELNGCFVLGNCHSEDNIFEIHRPNITEKDKQPPKPDKIITDWIDFDFSNENIQTSYRKEKLVTDKEGEEIKESFSDNSDRKSSYIRWVSEWNIWANNLKEKKRVLKLYGEFFDLISRLEKEGESLEFIFGRGLLCWKHPDNKVGTIRSPLLTTKLELELEADKGIISAKQVDGIKSVEREMFSGIQIPNIQQINQLIRDVESREITTDLSDFFTHFIHLLDANGKFIEESSTKKATEDPLIYEHSMFSLRSKNVRVLRDDLEQIISGISTGEIVLSDTVISILGENSNNSVEKLKIMKENSVTGFLENNLYFPLESNEQQKEIINRIERHHGVTVQGPPGTGKTHTIANLVSHFLSEGKRILITSQKESPLKVLKNKIPKEIRDLCVPVLGGGRESLQEIEQSIRVIGEKLGELDVYRLETEINGDKEQLHKSKANEAHLKNQLKIYAEKEGTELLYNGEILFKFDIAKKLSESTIDYTWIQDEILLDETFPLSPLDFKELWELKEKLSKESLLLRDQFLPTVGIHIQNSASFSSLIQTGQELSKYVELGNEVIEKYDYPKDERLLKQLLKDFKGLLSMSAILENTEYKSIIEDCKAGGVREQRWRKLLSELEQANEKMFEHYNSLITQRIKLPDKDFITLKEEINIAKQRLLSGKKPNVLFFMLKGKQAKYLFEDPILNDKPLSTIDDISAIEIYLQYEEIKKETARIFNGNMEEIGLSMIDEKERRYPHILEERIKELKLVIQVVDSTVSIYEKIKIYKMNGLNLYSIEINKQLINGIENAIKYIQHQDWLENYEKTLLQLRNLCIQENSHPILHEFISTMQSRDVSNWIRLVNLLQKLHQTKEIVNRFYELLNVLKERLPLTGKSIELTVGSEQELPVEHIAAFELKKLQSWLDETKDMNFSVLKKQIDHEHKKQMKLVRDIVSKSTWKNQVARITDEEKRSLSAWKTYIKRFGKGSGKYAQMHLQGAREEMKTAQSAIPVWIMPINQVLENFPVTNEKFDIIIFDESSQCDLFSINVLLRGEKIIVVGDDEQISPQAIGTNLEDVYELVRRHLSGIPNANLFDGNISLYEIAEQTFPKEGKLMLREHFRCVPEIIQFSNDLSYGGEMIPLRLPLEEDKIEPPVKAIKVNDGYNDEKDKDVNIPEIDAIIADMVQMINDPLYDEQTFGVITLQGQKQHKLLEIRIREEIGDSEFVKRKIICGNPYTLQGDERDIIFLSMVVAPNRNFRALTKTSEKQRFNVAASRAKNQMRLYHSVDLEELSSDDLRYRFLSYCKHPTRLNEELANLEDKCDSPFEIDVLRMILARGYRVTPQVKVGRYRIDLVIEGLRDRLAVECDGEKWHGPEKFDEDMQRQESLERAGWKFWRVRGREFYYDRIKAMESLWEQLKSMGIEPSIGQSRYNKINITSRDLEKSAEKARIQENLKIPEIQRSKLNLGPPVGMEKKSIIEVKEAPFDLKSKGSHKQTSLFENENPTLHMKKSDDKITVKLGIINQESKSFSLYNYLKSAGYEVIDQRDKGGSIWVVGGENLQPLMESLSRRNITFKFSPNGSRSTKKEPAWYSQYSD</sequence>
<evidence type="ECO:0000256" key="5">
    <source>
        <dbReference type="ARBA" id="ARBA00022840"/>
    </source>
</evidence>
<evidence type="ECO:0000256" key="4">
    <source>
        <dbReference type="ARBA" id="ARBA00022806"/>
    </source>
</evidence>
<dbReference type="PANTHER" id="PTHR43788">
    <property type="entry name" value="DNA2/NAM7 HELICASE FAMILY MEMBER"/>
    <property type="match status" value="1"/>
</dbReference>
<feature type="region of interest" description="Disordered" evidence="6">
    <location>
        <begin position="1621"/>
        <end position="1641"/>
    </location>
</feature>
<dbReference type="Pfam" id="PF13086">
    <property type="entry name" value="AAA_11"/>
    <property type="match status" value="1"/>
</dbReference>
<dbReference type="EMBL" id="FTMX01000001">
    <property type="protein sequence ID" value="SIQ01419.1"/>
    <property type="molecule type" value="Genomic_DNA"/>
</dbReference>
<dbReference type="InterPro" id="IPR050534">
    <property type="entry name" value="Coronavir_polyprotein_1ab"/>
</dbReference>
<evidence type="ECO:0000313" key="10">
    <source>
        <dbReference type="EMBL" id="SIQ01419.1"/>
    </source>
</evidence>
<dbReference type="SUPFAM" id="SSF52540">
    <property type="entry name" value="P-loop containing nucleoside triphosphate hydrolases"/>
    <property type="match status" value="1"/>
</dbReference>
<evidence type="ECO:0000256" key="3">
    <source>
        <dbReference type="ARBA" id="ARBA00022801"/>
    </source>
</evidence>
<evidence type="ECO:0000256" key="6">
    <source>
        <dbReference type="SAM" id="MobiDB-lite"/>
    </source>
</evidence>
<dbReference type="Gene3D" id="3.40.960.10">
    <property type="entry name" value="VSR Endonuclease"/>
    <property type="match status" value="1"/>
</dbReference>
<dbReference type="InterPro" id="IPR047187">
    <property type="entry name" value="SF1_C_Upf1"/>
</dbReference>
<dbReference type="SUPFAM" id="SSF52980">
    <property type="entry name" value="Restriction endonuclease-like"/>
    <property type="match status" value="1"/>
</dbReference>
<keyword evidence="5" id="KW-0067">ATP-binding</keyword>
<dbReference type="Gene3D" id="3.40.50.300">
    <property type="entry name" value="P-loop containing nucleotide triphosphate hydrolases"/>
    <property type="match status" value="3"/>
</dbReference>
<evidence type="ECO:0000256" key="1">
    <source>
        <dbReference type="ARBA" id="ARBA00007913"/>
    </source>
</evidence>
<evidence type="ECO:0000259" key="7">
    <source>
        <dbReference type="Pfam" id="PF13086"/>
    </source>
</evidence>
<dbReference type="PANTHER" id="PTHR43788:SF8">
    <property type="entry name" value="DNA-BINDING PROTEIN SMUBP-2"/>
    <property type="match status" value="1"/>
</dbReference>
<evidence type="ECO:0000256" key="2">
    <source>
        <dbReference type="ARBA" id="ARBA00022741"/>
    </source>
</evidence>
<dbReference type="GO" id="GO:0016787">
    <property type="term" value="F:hydrolase activity"/>
    <property type="evidence" value="ECO:0007669"/>
    <property type="project" value="UniProtKB-KW"/>
</dbReference>
<dbReference type="InterPro" id="IPR049468">
    <property type="entry name" value="Restrct_endonuc-II-like_dom"/>
</dbReference>
<dbReference type="Pfam" id="PF18741">
    <property type="entry name" value="MTES_1575"/>
    <property type="match status" value="1"/>
</dbReference>
<keyword evidence="2" id="KW-0547">Nucleotide-binding</keyword>
<gene>
    <name evidence="10" type="ORF">SAMN05878482_10180</name>
</gene>
<dbReference type="CDD" id="cd18808">
    <property type="entry name" value="SF1_C_Upf1"/>
    <property type="match status" value="1"/>
</dbReference>
<dbReference type="InterPro" id="IPR027417">
    <property type="entry name" value="P-loop_NTPase"/>
</dbReference>
<reference evidence="10 11" key="1">
    <citation type="submission" date="2017-01" db="EMBL/GenBank/DDBJ databases">
        <authorList>
            <person name="Varghese N."/>
            <person name="Submissions S."/>
        </authorList>
    </citation>
    <scope>NUCLEOTIDE SEQUENCE [LARGE SCALE GENOMIC DNA]</scope>
    <source>
        <strain evidence="10 11">RUG2-6</strain>
    </source>
</reference>
<accession>A0A9X8WGM1</accession>
<dbReference type="Pfam" id="PF13087">
    <property type="entry name" value="AAA_12"/>
    <property type="match status" value="1"/>
</dbReference>
<comment type="similarity">
    <text evidence="1">Belongs to the DNA2/NAM7 helicase family.</text>
</comment>
<evidence type="ECO:0000259" key="9">
    <source>
        <dbReference type="Pfam" id="PF18741"/>
    </source>
</evidence>
<dbReference type="InterPro" id="IPR041677">
    <property type="entry name" value="DNA2/NAM7_AAA_11"/>
</dbReference>
<protein>
    <submittedName>
        <fullName evidence="10">Superfamily I DNA and/or RNA helicase</fullName>
    </submittedName>
</protein>
<dbReference type="Proteomes" id="UP000185829">
    <property type="component" value="Unassembled WGS sequence"/>
</dbReference>